<protein>
    <recommendedName>
        <fullName evidence="7">Sugar phosphate transporter domain-containing protein</fullName>
    </recommendedName>
</protein>
<feature type="transmembrane region" description="Helical" evidence="6">
    <location>
        <begin position="442"/>
        <end position="463"/>
    </location>
</feature>
<feature type="transmembrane region" description="Helical" evidence="6">
    <location>
        <begin position="167"/>
        <end position="189"/>
    </location>
</feature>
<feature type="compositionally biased region" description="Basic and acidic residues" evidence="5">
    <location>
        <begin position="43"/>
        <end position="64"/>
    </location>
</feature>
<dbReference type="GO" id="GO:0016020">
    <property type="term" value="C:membrane"/>
    <property type="evidence" value="ECO:0007669"/>
    <property type="project" value="UniProtKB-SubCell"/>
</dbReference>
<dbReference type="GeneID" id="68109367"/>
<feature type="transmembrane region" description="Helical" evidence="6">
    <location>
        <begin position="292"/>
        <end position="311"/>
    </location>
</feature>
<proteinExistence type="predicted"/>
<comment type="caution">
    <text evidence="8">The sequence shown here is derived from an EMBL/GenBank/DDBJ whole genome shotgun (WGS) entry which is preliminary data.</text>
</comment>
<feature type="transmembrane region" description="Helical" evidence="6">
    <location>
        <begin position="317"/>
        <end position="336"/>
    </location>
</feature>
<evidence type="ECO:0000256" key="6">
    <source>
        <dbReference type="SAM" id="Phobius"/>
    </source>
</evidence>
<evidence type="ECO:0000256" key="4">
    <source>
        <dbReference type="ARBA" id="ARBA00023136"/>
    </source>
</evidence>
<dbReference type="VEuPathDB" id="AmoebaDB:NF0093320"/>
<evidence type="ECO:0000256" key="1">
    <source>
        <dbReference type="ARBA" id="ARBA00004141"/>
    </source>
</evidence>
<keyword evidence="3 6" id="KW-1133">Transmembrane helix</keyword>
<feature type="compositionally biased region" description="Low complexity" evidence="5">
    <location>
        <begin position="67"/>
        <end position="81"/>
    </location>
</feature>
<dbReference type="RefSeq" id="XP_044563792.1">
    <property type="nucleotide sequence ID" value="XM_044705312.1"/>
</dbReference>
<feature type="transmembrane region" description="Helical" evidence="6">
    <location>
        <begin position="266"/>
        <end position="285"/>
    </location>
</feature>
<comment type="subcellular location">
    <subcellularLocation>
        <location evidence="1">Membrane</location>
        <topology evidence="1">Multi-pass membrane protein</topology>
    </subcellularLocation>
</comment>
<dbReference type="VEuPathDB" id="AmoebaDB:NfTy_034670"/>
<gene>
    <name evidence="8" type="ORF">FDP41_002149</name>
</gene>
<dbReference type="InterPro" id="IPR037185">
    <property type="entry name" value="EmrE-like"/>
</dbReference>
<evidence type="ECO:0000256" key="5">
    <source>
        <dbReference type="SAM" id="MobiDB-lite"/>
    </source>
</evidence>
<dbReference type="AlphaFoldDB" id="A0A6A5C1J1"/>
<organism evidence="8 9">
    <name type="scientific">Naegleria fowleri</name>
    <name type="common">Brain eating amoeba</name>
    <dbReference type="NCBI Taxonomy" id="5763"/>
    <lineage>
        <taxon>Eukaryota</taxon>
        <taxon>Discoba</taxon>
        <taxon>Heterolobosea</taxon>
        <taxon>Tetramitia</taxon>
        <taxon>Eutetramitia</taxon>
        <taxon>Vahlkampfiidae</taxon>
        <taxon>Naegleria</taxon>
    </lineage>
</organism>
<dbReference type="PANTHER" id="PTHR11132">
    <property type="entry name" value="SOLUTE CARRIER FAMILY 35"/>
    <property type="match status" value="1"/>
</dbReference>
<dbReference type="SUPFAM" id="SSF103481">
    <property type="entry name" value="Multidrug resistance efflux transporter EmrE"/>
    <property type="match status" value="1"/>
</dbReference>
<feature type="compositionally biased region" description="Polar residues" evidence="5">
    <location>
        <begin position="28"/>
        <end position="40"/>
    </location>
</feature>
<feature type="transmembrane region" description="Helical" evidence="6">
    <location>
        <begin position="348"/>
        <end position="369"/>
    </location>
</feature>
<evidence type="ECO:0000313" key="8">
    <source>
        <dbReference type="EMBL" id="KAF0979079.1"/>
    </source>
</evidence>
<dbReference type="OrthoDB" id="10261634at2759"/>
<evidence type="ECO:0000256" key="2">
    <source>
        <dbReference type="ARBA" id="ARBA00022692"/>
    </source>
</evidence>
<feature type="region of interest" description="Disordered" evidence="5">
    <location>
        <begin position="1"/>
        <end position="92"/>
    </location>
</feature>
<dbReference type="InterPro" id="IPR004853">
    <property type="entry name" value="Sugar_P_trans_dom"/>
</dbReference>
<feature type="transmembrane region" description="Helical" evidence="6">
    <location>
        <begin position="195"/>
        <end position="215"/>
    </location>
</feature>
<dbReference type="VEuPathDB" id="AmoebaDB:FDP41_002149"/>
<feature type="transmembrane region" description="Helical" evidence="6">
    <location>
        <begin position="389"/>
        <end position="409"/>
    </location>
</feature>
<keyword evidence="4 6" id="KW-0472">Membrane</keyword>
<evidence type="ECO:0000256" key="3">
    <source>
        <dbReference type="ARBA" id="ARBA00022989"/>
    </source>
</evidence>
<reference evidence="8 9" key="1">
    <citation type="journal article" date="2019" name="Sci. Rep.">
        <title>Nanopore sequencing improves the draft genome of the human pathogenic amoeba Naegleria fowleri.</title>
        <authorList>
            <person name="Liechti N."/>
            <person name="Schurch N."/>
            <person name="Bruggmann R."/>
            <person name="Wittwer M."/>
        </authorList>
    </citation>
    <scope>NUCLEOTIDE SEQUENCE [LARGE SCALE GENOMIC DNA]</scope>
    <source>
        <strain evidence="8 9">ATCC 30894</strain>
    </source>
</reference>
<evidence type="ECO:0000259" key="7">
    <source>
        <dbReference type="Pfam" id="PF03151"/>
    </source>
</evidence>
<evidence type="ECO:0000313" key="9">
    <source>
        <dbReference type="Proteomes" id="UP000444721"/>
    </source>
</evidence>
<dbReference type="OMA" id="CHMAACA"/>
<dbReference type="Pfam" id="PF03151">
    <property type="entry name" value="TPT"/>
    <property type="match status" value="1"/>
</dbReference>
<keyword evidence="2 6" id="KW-0812">Transmembrane</keyword>
<feature type="transmembrane region" description="Helical" evidence="6">
    <location>
        <begin position="416"/>
        <end position="436"/>
    </location>
</feature>
<keyword evidence="9" id="KW-1185">Reference proteome</keyword>
<name>A0A6A5C1J1_NAEFO</name>
<dbReference type="Proteomes" id="UP000444721">
    <property type="component" value="Unassembled WGS sequence"/>
</dbReference>
<feature type="domain" description="Sugar phosphate transporter" evidence="7">
    <location>
        <begin position="168"/>
        <end position="461"/>
    </location>
</feature>
<accession>A0A6A5C1J1</accession>
<sequence>MTLFNTPLPSPTSTMDIKQRFSSDLPPSEQQQHSTLNSCAWRSVEEGKAEKENSLSHYSEDEARCCSSNHSRSSSSTTSSSGPIEEDELFSEMPNSPPITWKQIEFFSNIDNHPHVNNSNIPNNKINENDSNFMPLHPHESIHDESDYKSSLRYLLRTFFQRNNIKGGIWVTLWFLLNLIVAFGNKIVFWGGFEFPVILSLSHMVMSWILSSLAIEYYKRKAVEKSEIEEYEISPEVKKELWLYIGIFILNIIYGNISVFRTSLHMSQIVRSTVPIFVLVLSYLFMGTTTSIYKVLIVITVIIGVILTVLHNVEITISDLVVLLIGNLFAALKTTLTNKSLKSYKIHPLVLIKFVAPFASLGMLCIALFNGEVWSLSKRYHQVEWWKGYGFVFITSVLSFFLNTTNFVANKTTSPLTMSLTANLKQVLIVVVSLTFMHEESITLLNICGVAITLSGMFLYSVLSV</sequence>
<dbReference type="EMBL" id="VFQX01000028">
    <property type="protein sequence ID" value="KAF0979079.1"/>
    <property type="molecule type" value="Genomic_DNA"/>
</dbReference>
<dbReference type="InterPro" id="IPR050186">
    <property type="entry name" value="TPT_transporter"/>
</dbReference>
<feature type="transmembrane region" description="Helical" evidence="6">
    <location>
        <begin position="241"/>
        <end position="260"/>
    </location>
</feature>
<feature type="compositionally biased region" description="Polar residues" evidence="5">
    <location>
        <begin position="1"/>
        <end position="22"/>
    </location>
</feature>